<accession>A0A448WQU0</accession>
<proteinExistence type="predicted"/>
<reference evidence="1" key="1">
    <citation type="submission" date="2018-11" db="EMBL/GenBank/DDBJ databases">
        <authorList>
            <consortium name="Pathogen Informatics"/>
        </authorList>
    </citation>
    <scope>NUCLEOTIDE SEQUENCE</scope>
</reference>
<keyword evidence="2" id="KW-1185">Reference proteome</keyword>
<evidence type="ECO:0000313" key="2">
    <source>
        <dbReference type="Proteomes" id="UP000784294"/>
    </source>
</evidence>
<gene>
    <name evidence="1" type="ORF">PXEA_LOCUS11304</name>
</gene>
<protein>
    <submittedName>
        <fullName evidence="1">Uncharacterized protein</fullName>
    </submittedName>
</protein>
<name>A0A448WQU0_9PLAT</name>
<dbReference type="AlphaFoldDB" id="A0A448WQU0"/>
<sequence length="405" mass="45040">MNPLSSVRGIDLGISSSNTFTRNGTTNLDVFDANLPTFSTLPQLHNLSKVSTSQLILTVSVTTLYAPMTLSKLPTLSMLWTMSTPTSRCSRRSTRFRNAQRLRGTLEAFEVANDSDVLLIDAHFHAIDDRDSLVAFDAKQAMLPRLPPSKKPAALRPSELLECQPHFNASKHPHLLDIHKTVEAKHISKSPETLNLADGTDSFFQDIDSSRCSSYSIILHHLTNLPILPGLVPSSRLFKTVSRHGRLVLSTRHQGQSLFHQELAEIPDLHNHCCLIYAPAAHSAPLSRLPSARFKGLALTEISLRVPLSVVADLMELVRPSQGSSPVCRGFRSQVDFAGSSPFRGWTKMPTFRLLATRSSTLLPSMGSSCRRIVRKRFRIFRNTQKNRRFCDLGTLLQSIVSKQV</sequence>
<dbReference type="Proteomes" id="UP000784294">
    <property type="component" value="Unassembled WGS sequence"/>
</dbReference>
<comment type="caution">
    <text evidence="1">The sequence shown here is derived from an EMBL/GenBank/DDBJ whole genome shotgun (WGS) entry which is preliminary data.</text>
</comment>
<dbReference type="EMBL" id="CAAALY010034526">
    <property type="protein sequence ID" value="VEL17864.1"/>
    <property type="molecule type" value="Genomic_DNA"/>
</dbReference>
<organism evidence="1 2">
    <name type="scientific">Protopolystoma xenopodis</name>
    <dbReference type="NCBI Taxonomy" id="117903"/>
    <lineage>
        <taxon>Eukaryota</taxon>
        <taxon>Metazoa</taxon>
        <taxon>Spiralia</taxon>
        <taxon>Lophotrochozoa</taxon>
        <taxon>Platyhelminthes</taxon>
        <taxon>Monogenea</taxon>
        <taxon>Polyopisthocotylea</taxon>
        <taxon>Polystomatidea</taxon>
        <taxon>Polystomatidae</taxon>
        <taxon>Protopolystoma</taxon>
    </lineage>
</organism>
<evidence type="ECO:0000313" key="1">
    <source>
        <dbReference type="EMBL" id="VEL17864.1"/>
    </source>
</evidence>